<dbReference type="InterPro" id="IPR033922">
    <property type="entry name" value="NAD_bind_Glu_DH"/>
</dbReference>
<dbReference type="RefSeq" id="WP_146645814.1">
    <property type="nucleotide sequence ID" value="NZ_CP012333.1"/>
</dbReference>
<evidence type="ECO:0000256" key="1">
    <source>
        <dbReference type="ARBA" id="ARBA00006382"/>
    </source>
</evidence>
<feature type="binding site" evidence="5">
    <location>
        <position position="98"/>
    </location>
    <ligand>
        <name>substrate</name>
    </ligand>
</feature>
<keyword evidence="5" id="KW-0547">Nucleotide-binding</keyword>
<feature type="active site" description="Proton donor" evidence="4">
    <location>
        <position position="134"/>
    </location>
</feature>
<dbReference type="EMBL" id="CP012333">
    <property type="protein sequence ID" value="AKU94176.1"/>
    <property type="molecule type" value="Genomic_DNA"/>
</dbReference>
<keyword evidence="10" id="KW-1185">Reference proteome</keyword>
<dbReference type="InterPro" id="IPR036291">
    <property type="entry name" value="NAD(P)-bd_dom_sf"/>
</dbReference>
<dbReference type="Gene3D" id="3.40.50.10860">
    <property type="entry name" value="Leucine Dehydrogenase, chain A, domain 1"/>
    <property type="match status" value="1"/>
</dbReference>
<reference evidence="9 10" key="1">
    <citation type="submission" date="2015-08" db="EMBL/GenBank/DDBJ databases">
        <authorList>
            <person name="Babu N.S."/>
            <person name="Beckwith C.J."/>
            <person name="Beseler K.G."/>
            <person name="Brison A."/>
            <person name="Carone J.V."/>
            <person name="Caskin T.P."/>
            <person name="Diamond M."/>
            <person name="Durham M.E."/>
            <person name="Foxe J.M."/>
            <person name="Go M."/>
            <person name="Henderson B.A."/>
            <person name="Jones I.B."/>
            <person name="McGettigan J.A."/>
            <person name="Micheletti S.J."/>
            <person name="Nasrallah M.E."/>
            <person name="Ortiz D."/>
            <person name="Piller C.R."/>
            <person name="Privatt S.R."/>
            <person name="Schneider S.L."/>
            <person name="Sharp S."/>
            <person name="Smith T.C."/>
            <person name="Stanton J.D."/>
            <person name="Ullery H.E."/>
            <person name="Wilson R.J."/>
            <person name="Serrano M.G."/>
            <person name="Buck G."/>
            <person name="Lee V."/>
            <person name="Wang Y."/>
            <person name="Carvalho R."/>
            <person name="Voegtly L."/>
            <person name="Shi R."/>
            <person name="Duckworth R."/>
            <person name="Johnson A."/>
            <person name="Loviza R."/>
            <person name="Walstead R."/>
            <person name="Shah Z."/>
            <person name="Kiflezghi M."/>
            <person name="Wade K."/>
            <person name="Ball S.L."/>
            <person name="Bradley K.W."/>
            <person name="Asai D.J."/>
            <person name="Bowman C.A."/>
            <person name="Russell D.A."/>
            <person name="Pope W.H."/>
            <person name="Jacobs-Sera D."/>
            <person name="Hendrix R.W."/>
            <person name="Hatfull G.F."/>
        </authorList>
    </citation>
    <scope>NUCLEOTIDE SEQUENCE [LARGE SCALE GENOMIC DNA]</scope>
    <source>
        <strain evidence="9 10">DSM 27648</strain>
    </source>
</reference>
<feature type="binding site" evidence="5">
    <location>
        <position position="222"/>
    </location>
    <ligand>
        <name>NAD(+)</name>
        <dbReference type="ChEBI" id="CHEBI:57540"/>
    </ligand>
</feature>
<feature type="binding site" evidence="5">
    <location>
        <position position="253"/>
    </location>
    <ligand>
        <name>NAD(+)</name>
        <dbReference type="ChEBI" id="CHEBI:57540"/>
    </ligand>
</feature>
<organism evidence="9 10">
    <name type="scientific">Labilithrix luteola</name>
    <dbReference type="NCBI Taxonomy" id="1391654"/>
    <lineage>
        <taxon>Bacteria</taxon>
        <taxon>Pseudomonadati</taxon>
        <taxon>Myxococcota</taxon>
        <taxon>Polyangia</taxon>
        <taxon>Polyangiales</taxon>
        <taxon>Labilitrichaceae</taxon>
        <taxon>Labilithrix</taxon>
    </lineage>
</organism>
<dbReference type="PANTHER" id="PTHR11606:SF13">
    <property type="entry name" value="GLUTAMATE DEHYDROGENASE 1, MITOCHONDRIAL"/>
    <property type="match status" value="1"/>
</dbReference>
<evidence type="ECO:0000256" key="3">
    <source>
        <dbReference type="PIRNR" id="PIRNR000185"/>
    </source>
</evidence>
<dbReference type="GO" id="GO:0004352">
    <property type="term" value="F:glutamate dehydrogenase (NAD+) activity"/>
    <property type="evidence" value="ECO:0007669"/>
    <property type="project" value="TreeGrafter"/>
</dbReference>
<dbReference type="InterPro" id="IPR006095">
    <property type="entry name" value="Glu/Leu/Phe/Val/Trp_DH"/>
</dbReference>
<accession>A0A0K1PL93</accession>
<evidence type="ECO:0000313" key="10">
    <source>
        <dbReference type="Proteomes" id="UP000064967"/>
    </source>
</evidence>
<dbReference type="OrthoDB" id="9803297at2"/>
<protein>
    <recommendedName>
        <fullName evidence="3">Glutamate dehydrogenase</fullName>
    </recommendedName>
</protein>
<feature type="binding site" evidence="5">
    <location>
        <position position="122"/>
    </location>
    <ligand>
        <name>substrate</name>
    </ligand>
</feature>
<feature type="domain" description="Glutamate/phenylalanine/leucine/valine/L-tryptophan dehydrogenase C-terminal" evidence="8">
    <location>
        <begin position="215"/>
        <end position="445"/>
    </location>
</feature>
<proteinExistence type="inferred from homology"/>
<dbReference type="SMART" id="SM00839">
    <property type="entry name" value="ELFV_dehydrog"/>
    <property type="match status" value="1"/>
</dbReference>
<keyword evidence="5" id="KW-0520">NAD</keyword>
<dbReference type="PRINTS" id="PR00082">
    <property type="entry name" value="GLFDHDRGNASE"/>
</dbReference>
<dbReference type="Gene3D" id="3.40.50.720">
    <property type="entry name" value="NAD(P)-binding Rossmann-like Domain"/>
    <property type="match status" value="1"/>
</dbReference>
<evidence type="ECO:0000256" key="5">
    <source>
        <dbReference type="PIRSR" id="PIRSR000185-2"/>
    </source>
</evidence>
<dbReference type="SUPFAM" id="SSF53223">
    <property type="entry name" value="Aminoacid dehydrogenase-like, N-terminal domain"/>
    <property type="match status" value="1"/>
</dbReference>
<evidence type="ECO:0000256" key="6">
    <source>
        <dbReference type="PIRSR" id="PIRSR000185-3"/>
    </source>
</evidence>
<sequence>MKSPDPTSETLQAAPLSAVPAAAGSSRTIVKEYDFFKVVQDYLDRAARTINLQEFVRTILSQPKNELIINFPVKMDNGEVRLFKGYRVQHNNLLGPFKGGVRYHPSVTLDDVKALAAMMTWKCALMRIPYGGGKGGVKFDPHSVSKGELQRITRRFTHALGENIGPEYDIPAPDVGTNSQTMAWMMDTYSNMVGAANKQSVKGVVTGKPVASGGTLGRAKATGQGCVICLVEWSKEKNFNLEGSTMTVQGFGNVGSHLAVILSRLGVSTVAVGDHSGYMVNPEGFNAHKLQDWVLAKGSIAGYPGGKPVTREEFFKVKSDIFAPCALENQIGEAEARSLDCKVIVEGANGPTNPAGEKILLEKGIDILPDVLANSGGVTVSYYEWVQNKRSESWTEEEVDAKLEKAMTRAYREVAEFARQHKVDRRVAAYGLALARIEAVYKEREIFP</sequence>
<dbReference type="PATRIC" id="fig|1391654.3.peg.851"/>
<dbReference type="AlphaFoldDB" id="A0A0K1PL93"/>
<evidence type="ECO:0000256" key="7">
    <source>
        <dbReference type="RuleBase" id="RU004417"/>
    </source>
</evidence>
<feature type="site" description="Important for catalysis" evidence="6">
    <location>
        <position position="174"/>
    </location>
</feature>
<evidence type="ECO:0000256" key="4">
    <source>
        <dbReference type="PIRSR" id="PIRSR000185-1"/>
    </source>
</evidence>
<dbReference type="PANTHER" id="PTHR11606">
    <property type="entry name" value="GLUTAMATE DEHYDROGENASE"/>
    <property type="match status" value="1"/>
</dbReference>
<dbReference type="GO" id="GO:0000166">
    <property type="term" value="F:nucleotide binding"/>
    <property type="evidence" value="ECO:0007669"/>
    <property type="project" value="UniProtKB-KW"/>
</dbReference>
<dbReference type="CDD" id="cd01076">
    <property type="entry name" value="NAD_bind_1_Glu_DH"/>
    <property type="match status" value="1"/>
</dbReference>
<dbReference type="InterPro" id="IPR006096">
    <property type="entry name" value="Glu/Leu/Phe/Val/Trp_DH_C"/>
</dbReference>
<name>A0A0K1PL93_9BACT</name>
<evidence type="ECO:0000256" key="2">
    <source>
        <dbReference type="ARBA" id="ARBA00023002"/>
    </source>
</evidence>
<dbReference type="STRING" id="1391654.AKJ09_00840"/>
<dbReference type="InterPro" id="IPR014362">
    <property type="entry name" value="Glu_DH"/>
</dbReference>
<dbReference type="PROSITE" id="PS00074">
    <property type="entry name" value="GLFV_DEHYDROGENASE"/>
    <property type="match status" value="1"/>
</dbReference>
<dbReference type="PIRSF" id="PIRSF000185">
    <property type="entry name" value="Glu_DH"/>
    <property type="match status" value="1"/>
</dbReference>
<dbReference type="InterPro" id="IPR046346">
    <property type="entry name" value="Aminoacid_DH-like_N_sf"/>
</dbReference>
<dbReference type="Pfam" id="PF02812">
    <property type="entry name" value="ELFV_dehydrog_N"/>
    <property type="match status" value="1"/>
</dbReference>
<keyword evidence="2 3" id="KW-0560">Oxidoreductase</keyword>
<gene>
    <name evidence="9" type="ORF">AKJ09_00840</name>
</gene>
<dbReference type="GO" id="GO:0006538">
    <property type="term" value="P:L-glutamate catabolic process"/>
    <property type="evidence" value="ECO:0007669"/>
    <property type="project" value="TreeGrafter"/>
</dbReference>
<dbReference type="Proteomes" id="UP000064967">
    <property type="component" value="Chromosome"/>
</dbReference>
<evidence type="ECO:0000313" key="9">
    <source>
        <dbReference type="EMBL" id="AKU94176.1"/>
    </source>
</evidence>
<comment type="similarity">
    <text evidence="1 3 7">Belongs to the Glu/Leu/Phe/Val dehydrogenases family.</text>
</comment>
<evidence type="ECO:0000259" key="8">
    <source>
        <dbReference type="SMART" id="SM00839"/>
    </source>
</evidence>
<dbReference type="Pfam" id="PF00208">
    <property type="entry name" value="ELFV_dehydrog"/>
    <property type="match status" value="1"/>
</dbReference>
<dbReference type="InterPro" id="IPR006097">
    <property type="entry name" value="Glu/Leu/Phe/Val/Trp_DH_dimer"/>
</dbReference>
<dbReference type="FunFam" id="3.40.50.10860:FF:000003">
    <property type="entry name" value="Glutamate dehydrogenase"/>
    <property type="match status" value="1"/>
</dbReference>
<dbReference type="KEGG" id="llu:AKJ09_00840"/>
<dbReference type="SUPFAM" id="SSF51735">
    <property type="entry name" value="NAD(P)-binding Rossmann-fold domains"/>
    <property type="match status" value="1"/>
</dbReference>
<dbReference type="InterPro" id="IPR033524">
    <property type="entry name" value="Glu/Leu/Phe/Val_DH_AS"/>
</dbReference>
<feature type="binding site" evidence="5">
    <location>
        <position position="381"/>
    </location>
    <ligand>
        <name>substrate</name>
    </ligand>
</feature>